<feature type="signal peptide" evidence="1">
    <location>
        <begin position="1"/>
        <end position="29"/>
    </location>
</feature>
<evidence type="ECO:0000256" key="1">
    <source>
        <dbReference type="SAM" id="SignalP"/>
    </source>
</evidence>
<dbReference type="Proteomes" id="UP001160148">
    <property type="component" value="Unassembled WGS sequence"/>
</dbReference>
<comment type="caution">
    <text evidence="2">The sequence shown here is derived from an EMBL/GenBank/DDBJ whole genome shotgun (WGS) entry which is preliminary data.</text>
</comment>
<evidence type="ECO:0000313" key="2">
    <source>
        <dbReference type="EMBL" id="CAI6350301.1"/>
    </source>
</evidence>
<name>A0AAV0W3C3_9HEMI</name>
<dbReference type="AlphaFoldDB" id="A0AAV0W3C3"/>
<protein>
    <submittedName>
        <fullName evidence="2">Uncharacterized protein</fullName>
    </submittedName>
</protein>
<feature type="chain" id="PRO_5043505407" evidence="1">
    <location>
        <begin position="30"/>
        <end position="130"/>
    </location>
</feature>
<sequence length="130" mass="14437">MNIMNSLEPLWFLLIVATLACTCWRPARCSSAGMSPEELEEIEVFVRSVLAVAQPYCLGIPDRLPAHKDAPMAAINGRLPEDLQRYLEGLLAVSSAVDRGTLVAMLLDDTFVIDEDMGPHRVFDRLHDGR</sequence>
<reference evidence="2 3" key="1">
    <citation type="submission" date="2023-01" db="EMBL/GenBank/DDBJ databases">
        <authorList>
            <person name="Whitehead M."/>
        </authorList>
    </citation>
    <scope>NUCLEOTIDE SEQUENCE [LARGE SCALE GENOMIC DNA]</scope>
</reference>
<keyword evidence="1" id="KW-0732">Signal</keyword>
<dbReference type="EMBL" id="CARXXK010000001">
    <property type="protein sequence ID" value="CAI6350301.1"/>
    <property type="molecule type" value="Genomic_DNA"/>
</dbReference>
<keyword evidence="3" id="KW-1185">Reference proteome</keyword>
<evidence type="ECO:0000313" key="3">
    <source>
        <dbReference type="Proteomes" id="UP001160148"/>
    </source>
</evidence>
<organism evidence="2 3">
    <name type="scientific">Macrosiphum euphorbiae</name>
    <name type="common">potato aphid</name>
    <dbReference type="NCBI Taxonomy" id="13131"/>
    <lineage>
        <taxon>Eukaryota</taxon>
        <taxon>Metazoa</taxon>
        <taxon>Ecdysozoa</taxon>
        <taxon>Arthropoda</taxon>
        <taxon>Hexapoda</taxon>
        <taxon>Insecta</taxon>
        <taxon>Pterygota</taxon>
        <taxon>Neoptera</taxon>
        <taxon>Paraneoptera</taxon>
        <taxon>Hemiptera</taxon>
        <taxon>Sternorrhyncha</taxon>
        <taxon>Aphidomorpha</taxon>
        <taxon>Aphidoidea</taxon>
        <taxon>Aphididae</taxon>
        <taxon>Macrosiphini</taxon>
        <taxon>Macrosiphum</taxon>
    </lineage>
</organism>
<accession>A0AAV0W3C3</accession>
<proteinExistence type="predicted"/>
<gene>
    <name evidence="2" type="ORF">MEUPH1_LOCUS6778</name>
</gene>